<gene>
    <name evidence="1" type="primary">Acey_s0095.g2864</name>
    <name evidence="1" type="ORF">Y032_0095g2864</name>
</gene>
<dbReference type="EMBL" id="JARK01001431">
    <property type="protein sequence ID" value="EYC03304.1"/>
    <property type="molecule type" value="Genomic_DNA"/>
</dbReference>
<name>A0A016TJY4_9BILA</name>
<reference evidence="2" key="1">
    <citation type="journal article" date="2015" name="Nat. Genet.">
        <title>The genome and transcriptome of the zoonotic hookworm Ancylostoma ceylanicum identify infection-specific gene families.</title>
        <authorList>
            <person name="Schwarz E.M."/>
            <person name="Hu Y."/>
            <person name="Antoshechkin I."/>
            <person name="Miller M.M."/>
            <person name="Sternberg P.W."/>
            <person name="Aroian R.V."/>
        </authorList>
    </citation>
    <scope>NUCLEOTIDE SEQUENCE</scope>
    <source>
        <strain evidence="2">HY135</strain>
    </source>
</reference>
<organism evidence="1 2">
    <name type="scientific">Ancylostoma ceylanicum</name>
    <dbReference type="NCBI Taxonomy" id="53326"/>
    <lineage>
        <taxon>Eukaryota</taxon>
        <taxon>Metazoa</taxon>
        <taxon>Ecdysozoa</taxon>
        <taxon>Nematoda</taxon>
        <taxon>Chromadorea</taxon>
        <taxon>Rhabditida</taxon>
        <taxon>Rhabditina</taxon>
        <taxon>Rhabditomorpha</taxon>
        <taxon>Strongyloidea</taxon>
        <taxon>Ancylostomatidae</taxon>
        <taxon>Ancylostomatinae</taxon>
        <taxon>Ancylostoma</taxon>
    </lineage>
</organism>
<proteinExistence type="predicted"/>
<evidence type="ECO:0000313" key="1">
    <source>
        <dbReference type="EMBL" id="EYC03304.1"/>
    </source>
</evidence>
<dbReference type="AlphaFoldDB" id="A0A016TJY4"/>
<keyword evidence="2" id="KW-1185">Reference proteome</keyword>
<accession>A0A016TJY4</accession>
<evidence type="ECO:0000313" key="2">
    <source>
        <dbReference type="Proteomes" id="UP000024635"/>
    </source>
</evidence>
<protein>
    <submittedName>
        <fullName evidence="1">Uncharacterized protein</fullName>
    </submittedName>
</protein>
<comment type="caution">
    <text evidence="1">The sequence shown here is derived from an EMBL/GenBank/DDBJ whole genome shotgun (WGS) entry which is preliminary data.</text>
</comment>
<sequence>MLFFSFVQHFIGLPSRDNIRNRIFLLSNIEYLESMENSNVLRLETTVALYEREEELLGLFLILKYLEV</sequence>
<dbReference type="Proteomes" id="UP000024635">
    <property type="component" value="Unassembled WGS sequence"/>
</dbReference>